<feature type="region of interest" description="Disordered" evidence="1">
    <location>
        <begin position="1"/>
        <end position="22"/>
    </location>
</feature>
<evidence type="ECO:0000313" key="3">
    <source>
        <dbReference type="Proteomes" id="UP000580474"/>
    </source>
</evidence>
<gene>
    <name evidence="2" type="ORF">BJ969_001415</name>
</gene>
<dbReference type="AlphaFoldDB" id="A0A840NJ77"/>
<dbReference type="EMBL" id="JACHIV010000001">
    <property type="protein sequence ID" value="MBB5068327.1"/>
    <property type="molecule type" value="Genomic_DNA"/>
</dbReference>
<dbReference type="Proteomes" id="UP000580474">
    <property type="component" value="Unassembled WGS sequence"/>
</dbReference>
<comment type="caution">
    <text evidence="2">The sequence shown here is derived from an EMBL/GenBank/DDBJ whole genome shotgun (WGS) entry which is preliminary data.</text>
</comment>
<organism evidence="2 3">
    <name type="scientific">Saccharopolyspora gloriosae</name>
    <dbReference type="NCBI Taxonomy" id="455344"/>
    <lineage>
        <taxon>Bacteria</taxon>
        <taxon>Bacillati</taxon>
        <taxon>Actinomycetota</taxon>
        <taxon>Actinomycetes</taxon>
        <taxon>Pseudonocardiales</taxon>
        <taxon>Pseudonocardiaceae</taxon>
        <taxon>Saccharopolyspora</taxon>
    </lineage>
</organism>
<dbReference type="Gene3D" id="1.10.260.40">
    <property type="entry name" value="lambda repressor-like DNA-binding domains"/>
    <property type="match status" value="1"/>
</dbReference>
<evidence type="ECO:0008006" key="4">
    <source>
        <dbReference type="Google" id="ProtNLM"/>
    </source>
</evidence>
<reference evidence="2 3" key="1">
    <citation type="submission" date="2020-08" db="EMBL/GenBank/DDBJ databases">
        <title>Sequencing the genomes of 1000 actinobacteria strains.</title>
        <authorList>
            <person name="Klenk H.-P."/>
        </authorList>
    </citation>
    <scope>NUCLEOTIDE SEQUENCE [LARGE SCALE GENOMIC DNA]</scope>
    <source>
        <strain evidence="2 3">DSM 45582</strain>
    </source>
</reference>
<protein>
    <recommendedName>
        <fullName evidence="4">XRE family transcriptional regulator</fullName>
    </recommendedName>
</protein>
<evidence type="ECO:0000256" key="1">
    <source>
        <dbReference type="SAM" id="MobiDB-lite"/>
    </source>
</evidence>
<keyword evidence="3" id="KW-1185">Reference proteome</keyword>
<dbReference type="InterPro" id="IPR010982">
    <property type="entry name" value="Lambda_DNA-bd_dom_sf"/>
</dbReference>
<proteinExistence type="predicted"/>
<name>A0A840NJ77_9PSEU</name>
<sequence>MRHPSDSSDAGSDGGPASGSSISVHVFSERLTELLQGQPDPETGKPYSSERMAALLTGRGVRMSGTHMWHLRTGRAVPRLTEVVAFAEFFGVGLDFFDPAIAPELLAQWRLAGQLRSHGVEEVALRQLTDQFPEQDRPHVTDAILGVLQGFKALRAADGRGEPDPPAPGRS</sequence>
<dbReference type="RefSeq" id="WP_184478031.1">
    <property type="nucleotide sequence ID" value="NZ_JACHIV010000001.1"/>
</dbReference>
<evidence type="ECO:0000313" key="2">
    <source>
        <dbReference type="EMBL" id="MBB5068327.1"/>
    </source>
</evidence>
<accession>A0A840NJ77</accession>
<dbReference type="GO" id="GO:0003677">
    <property type="term" value="F:DNA binding"/>
    <property type="evidence" value="ECO:0007669"/>
    <property type="project" value="InterPro"/>
</dbReference>